<dbReference type="Gene3D" id="3.20.20.70">
    <property type="entry name" value="Aldolase class I"/>
    <property type="match status" value="1"/>
</dbReference>
<comment type="cofactor">
    <cofactor evidence="1">
        <name>FMN</name>
        <dbReference type="ChEBI" id="CHEBI:58210"/>
    </cofactor>
</comment>
<protein>
    <recommendedName>
        <fullName evidence="6">NADH:flavin oxidoreductase/NADH oxidase N-terminal domain-containing protein</fullName>
    </recommendedName>
</protein>
<evidence type="ECO:0000313" key="7">
    <source>
        <dbReference type="EMBL" id="OAD76527.1"/>
    </source>
</evidence>
<dbReference type="OrthoDB" id="72788at2759"/>
<evidence type="ECO:0000256" key="2">
    <source>
        <dbReference type="ARBA" id="ARBA00022630"/>
    </source>
</evidence>
<dbReference type="PANTHER" id="PTHR43303:SF4">
    <property type="entry name" value="NADPH DEHYDROGENASE C23G7.10C-RELATED"/>
    <property type="match status" value="1"/>
</dbReference>
<dbReference type="FunCoup" id="A0A162PW11">
    <property type="interactions" value="1"/>
</dbReference>
<accession>A0A162PW11</accession>
<organism evidence="7 8">
    <name type="scientific">Phycomyces blakesleeanus (strain ATCC 8743b / DSM 1359 / FGSC 10004 / NBRC 33097 / NRRL 1555)</name>
    <dbReference type="NCBI Taxonomy" id="763407"/>
    <lineage>
        <taxon>Eukaryota</taxon>
        <taxon>Fungi</taxon>
        <taxon>Fungi incertae sedis</taxon>
        <taxon>Mucoromycota</taxon>
        <taxon>Mucoromycotina</taxon>
        <taxon>Mucoromycetes</taxon>
        <taxon>Mucorales</taxon>
        <taxon>Phycomycetaceae</taxon>
        <taxon>Phycomyces</taxon>
    </lineage>
</organism>
<evidence type="ECO:0000256" key="3">
    <source>
        <dbReference type="ARBA" id="ARBA00022643"/>
    </source>
</evidence>
<dbReference type="InterPro" id="IPR001155">
    <property type="entry name" value="OxRdtase_FMN_N"/>
</dbReference>
<dbReference type="SUPFAM" id="SSF51395">
    <property type="entry name" value="FMN-linked oxidoreductases"/>
    <property type="match status" value="1"/>
</dbReference>
<evidence type="ECO:0000256" key="5">
    <source>
        <dbReference type="ARBA" id="ARBA00023002"/>
    </source>
</evidence>
<keyword evidence="4" id="KW-0521">NADP</keyword>
<sequence length="401" mass="43877">MSTIQIIAGSNAKAPAGTISASIEHNVKLFQPITQKSITTHNRVVVSPMCMYSAENGSLTDFHLAHYGAWAIRGAGIIIIEATAVVPEGRISPGDSGLWSDEHIEPVRRIATFLKSQGAVPAIQIAHSGRKGSTAPPFLGNYTVSEEDGGWPDNVYGPSAIKFADHFPQPIPLTVEGIKHSVKTWVDAAIRADKAGIEILEIHASHGYLLHNFLSGNSNKRTDNYGGSLENRMRFPLEVVSAVRAVWPEHKPLWVRISASDFANPEVMGEDKQGWDIYQSIVFSKELKKLGVDVIDVSSGGNISYAKYPPPSMFQVPFSEAIRTKVGIPTASVGNIRTGKDAESILKEEKADYIVIGREYLRRVAWVNDAATELGVEVSLPKQYGWAIHRGRRTNKTKTEE</sequence>
<feature type="domain" description="NADH:flavin oxidoreductase/NADH oxidase N-terminal" evidence="6">
    <location>
        <begin position="28"/>
        <end position="373"/>
    </location>
</feature>
<evidence type="ECO:0000313" key="8">
    <source>
        <dbReference type="Proteomes" id="UP000077315"/>
    </source>
</evidence>
<dbReference type="GO" id="GO:0010181">
    <property type="term" value="F:FMN binding"/>
    <property type="evidence" value="ECO:0007669"/>
    <property type="project" value="InterPro"/>
</dbReference>
<keyword evidence="2" id="KW-0285">Flavoprotein</keyword>
<dbReference type="VEuPathDB" id="FungiDB:PHYBLDRAFT_109039"/>
<dbReference type="Proteomes" id="UP000077315">
    <property type="component" value="Unassembled WGS sequence"/>
</dbReference>
<evidence type="ECO:0000256" key="1">
    <source>
        <dbReference type="ARBA" id="ARBA00001917"/>
    </source>
</evidence>
<dbReference type="InParanoid" id="A0A162PW11"/>
<reference evidence="8" key="1">
    <citation type="submission" date="2015-06" db="EMBL/GenBank/DDBJ databases">
        <title>Expansion of signal transduction pathways in fungi by whole-genome duplication.</title>
        <authorList>
            <consortium name="DOE Joint Genome Institute"/>
            <person name="Corrochano L.M."/>
            <person name="Kuo A."/>
            <person name="Marcet-Houben M."/>
            <person name="Polaino S."/>
            <person name="Salamov A."/>
            <person name="Villalobos J.M."/>
            <person name="Alvarez M.I."/>
            <person name="Avalos J."/>
            <person name="Benito E.P."/>
            <person name="Benoit I."/>
            <person name="Burger G."/>
            <person name="Camino L.P."/>
            <person name="Canovas D."/>
            <person name="Cerda-Olmedo E."/>
            <person name="Cheng J.-F."/>
            <person name="Dominguez A."/>
            <person name="Elias M."/>
            <person name="Eslava A.P."/>
            <person name="Glaser F."/>
            <person name="Grimwood J."/>
            <person name="Gutierrez G."/>
            <person name="Heitman J."/>
            <person name="Henrissat B."/>
            <person name="Iturriaga E.A."/>
            <person name="Lang B.F."/>
            <person name="Lavin J.L."/>
            <person name="Lee S."/>
            <person name="Li W."/>
            <person name="Lindquist E."/>
            <person name="Lopez-Garcia S."/>
            <person name="Luque E.M."/>
            <person name="Marcos A.T."/>
            <person name="Martin J."/>
            <person name="McCluskey K."/>
            <person name="Medina H.R."/>
            <person name="Miralles-Duran A."/>
            <person name="Miyazaki A."/>
            <person name="Munoz-Torres E."/>
            <person name="Oguiza J.A."/>
            <person name="Ohm R."/>
            <person name="Olmedo M."/>
            <person name="Orejas M."/>
            <person name="Ortiz-Castellanos L."/>
            <person name="Pisabarro A.G."/>
            <person name="Rodriguez-Romero J."/>
            <person name="Ruiz-Herrera J."/>
            <person name="Ruiz-Vazquez R."/>
            <person name="Sanz C."/>
            <person name="Schackwitz W."/>
            <person name="Schmutz J."/>
            <person name="Shahriari M."/>
            <person name="Shelest E."/>
            <person name="Silva-Franco F."/>
            <person name="Soanes D."/>
            <person name="Syed K."/>
            <person name="Tagua V.G."/>
            <person name="Talbot N.J."/>
            <person name="Thon M."/>
            <person name="De vries R.P."/>
            <person name="Wiebenga A."/>
            <person name="Yadav J.S."/>
            <person name="Braun E.L."/>
            <person name="Baker S."/>
            <person name="Garre V."/>
            <person name="Horwitz B."/>
            <person name="Torres-Martinez S."/>
            <person name="Idnurm A."/>
            <person name="Herrera-Estrella A."/>
            <person name="Gabaldon T."/>
            <person name="Grigoriev I.V."/>
        </authorList>
    </citation>
    <scope>NUCLEOTIDE SEQUENCE [LARGE SCALE GENOMIC DNA]</scope>
    <source>
        <strain evidence="8">NRRL 1555(-)</strain>
    </source>
</reference>
<dbReference type="EMBL" id="KV440975">
    <property type="protein sequence ID" value="OAD76527.1"/>
    <property type="molecule type" value="Genomic_DNA"/>
</dbReference>
<dbReference type="GO" id="GO:0050661">
    <property type="term" value="F:NADP binding"/>
    <property type="evidence" value="ECO:0007669"/>
    <property type="project" value="InterPro"/>
</dbReference>
<dbReference type="RefSeq" id="XP_018294567.1">
    <property type="nucleotide sequence ID" value="XM_018428088.1"/>
</dbReference>
<evidence type="ECO:0000256" key="4">
    <source>
        <dbReference type="ARBA" id="ARBA00022857"/>
    </source>
</evidence>
<name>A0A162PW11_PHYB8</name>
<proteinExistence type="predicted"/>
<dbReference type="GO" id="GO:0003959">
    <property type="term" value="F:NADPH dehydrogenase activity"/>
    <property type="evidence" value="ECO:0007669"/>
    <property type="project" value="InterPro"/>
</dbReference>
<dbReference type="AlphaFoldDB" id="A0A162PW11"/>
<evidence type="ECO:0000259" key="6">
    <source>
        <dbReference type="Pfam" id="PF00724"/>
    </source>
</evidence>
<keyword evidence="5" id="KW-0560">Oxidoreductase</keyword>
<dbReference type="PANTHER" id="PTHR43303">
    <property type="entry name" value="NADPH DEHYDROGENASE C23G7.10C-RELATED"/>
    <property type="match status" value="1"/>
</dbReference>
<gene>
    <name evidence="7" type="ORF">PHYBLDRAFT_109039</name>
</gene>
<dbReference type="STRING" id="763407.A0A162PW11"/>
<keyword evidence="3" id="KW-0288">FMN</keyword>
<dbReference type="InterPro" id="IPR013785">
    <property type="entry name" value="Aldolase_TIM"/>
</dbReference>
<dbReference type="Pfam" id="PF00724">
    <property type="entry name" value="Oxidored_FMN"/>
    <property type="match status" value="1"/>
</dbReference>
<dbReference type="InterPro" id="IPR044152">
    <property type="entry name" value="YqjM-like"/>
</dbReference>
<keyword evidence="8" id="KW-1185">Reference proteome</keyword>
<dbReference type="CDD" id="cd02932">
    <property type="entry name" value="OYE_YqiM_FMN"/>
    <property type="match status" value="1"/>
</dbReference>
<dbReference type="GeneID" id="28988994"/>